<feature type="region of interest" description="Disordered" evidence="1">
    <location>
        <begin position="230"/>
        <end position="256"/>
    </location>
</feature>
<dbReference type="PANTHER" id="PTHR35204:SF1">
    <property type="entry name" value="ENTEROTOXIN"/>
    <property type="match status" value="1"/>
</dbReference>
<protein>
    <submittedName>
        <fullName evidence="3">Predicted protein</fullName>
    </submittedName>
</protein>
<dbReference type="RefSeq" id="XP_001878520.1">
    <property type="nucleotide sequence ID" value="XM_001878485.1"/>
</dbReference>
<evidence type="ECO:0000313" key="4">
    <source>
        <dbReference type="Proteomes" id="UP000001194"/>
    </source>
</evidence>
<dbReference type="EMBL" id="DS547096">
    <property type="protein sequence ID" value="EDR11219.1"/>
    <property type="molecule type" value="Genomic_DNA"/>
</dbReference>
<dbReference type="GeneID" id="6073697"/>
<accession>B0D354</accession>
<sequence length="584" mass="65637">MGLVPWSKLAVLLCAALTTVNGAQIPLTPPLSSHFLKSATPALWDFNVTPNLNSTSHLIFDTVASLSQHWTNTRYRNGHNIVPGTVPVGTLLYHGTDKHEVPAGPEWTATDPEHSYLFCRSAPTIDGSSSGCWHLTLVVTRPLKVLYFDGSSAAKMYGGSMDTQDIVIWGEVKPDWTFSERTRINELCEWGREFGLDGFVRMEMDFEIMLCDFTVAVEIVSFLNLNSGMNRGRHRPPSKPPGREPSFEPVPSFPPPNDDVSSILQYRVIEAGVWHNTYPGETRINLDLNGLISFYDTDLFPSLAVARFGQERWKHRLQGLSVVDSKAFQTRIREVLEQIGHTGSGIDWSTLIRVVVDRYAERLEILQYLLNSTSTVEQAKRVQKHLRSMVIPYILHTSVPNSDFNNHSWALPVYEHCATTHTRYISSIPSILTRMTKSESLILRSVQEVSKEICRVVVGMWAEGVELGLDAISPASLSSVPARKFESVEIINAVRRWQERTEGLMAWLDWSVWVKCRPACGYEEICYLPTWPFIPGSGHGPRPPRPDVGQYRVKAQLQGADDGEEDPVLPQPKCIRRVEPFTGI</sequence>
<dbReference type="KEGG" id="lbc:LACBIDRAFT_315777"/>
<dbReference type="PANTHER" id="PTHR35204">
    <property type="entry name" value="YALI0A21131P"/>
    <property type="match status" value="1"/>
</dbReference>
<gene>
    <name evidence="3" type="ORF">LACBIDRAFT_315777</name>
</gene>
<dbReference type="OrthoDB" id="10261782at2759"/>
<name>B0D354_LACBS</name>
<feature type="chain" id="PRO_5002749074" evidence="2">
    <location>
        <begin position="23"/>
        <end position="584"/>
    </location>
</feature>
<organism evidence="4">
    <name type="scientific">Laccaria bicolor (strain S238N-H82 / ATCC MYA-4686)</name>
    <name type="common">Bicoloured deceiver</name>
    <name type="synonym">Laccaria laccata var. bicolor</name>
    <dbReference type="NCBI Taxonomy" id="486041"/>
    <lineage>
        <taxon>Eukaryota</taxon>
        <taxon>Fungi</taxon>
        <taxon>Dikarya</taxon>
        <taxon>Basidiomycota</taxon>
        <taxon>Agaricomycotina</taxon>
        <taxon>Agaricomycetes</taxon>
        <taxon>Agaricomycetidae</taxon>
        <taxon>Agaricales</taxon>
        <taxon>Agaricineae</taxon>
        <taxon>Hydnangiaceae</taxon>
        <taxon>Laccaria</taxon>
    </lineage>
</organism>
<dbReference type="InParanoid" id="B0D354"/>
<evidence type="ECO:0000256" key="2">
    <source>
        <dbReference type="SAM" id="SignalP"/>
    </source>
</evidence>
<evidence type="ECO:0000256" key="1">
    <source>
        <dbReference type="SAM" id="MobiDB-lite"/>
    </source>
</evidence>
<feature type="signal peptide" evidence="2">
    <location>
        <begin position="1"/>
        <end position="22"/>
    </location>
</feature>
<dbReference type="AlphaFoldDB" id="B0D354"/>
<keyword evidence="4" id="KW-1185">Reference proteome</keyword>
<proteinExistence type="predicted"/>
<keyword evidence="2" id="KW-0732">Signal</keyword>
<evidence type="ECO:0000313" key="3">
    <source>
        <dbReference type="EMBL" id="EDR11219.1"/>
    </source>
</evidence>
<dbReference type="Proteomes" id="UP000001194">
    <property type="component" value="Unassembled WGS sequence"/>
</dbReference>
<reference evidence="3 4" key="1">
    <citation type="journal article" date="2008" name="Nature">
        <title>The genome of Laccaria bicolor provides insights into mycorrhizal symbiosis.</title>
        <authorList>
            <person name="Martin F."/>
            <person name="Aerts A."/>
            <person name="Ahren D."/>
            <person name="Brun A."/>
            <person name="Danchin E.G.J."/>
            <person name="Duchaussoy F."/>
            <person name="Gibon J."/>
            <person name="Kohler A."/>
            <person name="Lindquist E."/>
            <person name="Pereda V."/>
            <person name="Salamov A."/>
            <person name="Shapiro H.J."/>
            <person name="Wuyts J."/>
            <person name="Blaudez D."/>
            <person name="Buee M."/>
            <person name="Brokstein P."/>
            <person name="Canbaeck B."/>
            <person name="Cohen D."/>
            <person name="Courty P.E."/>
            <person name="Coutinho P.M."/>
            <person name="Delaruelle C."/>
            <person name="Detter J.C."/>
            <person name="Deveau A."/>
            <person name="DiFazio S."/>
            <person name="Duplessis S."/>
            <person name="Fraissinet-Tachet L."/>
            <person name="Lucic E."/>
            <person name="Frey-Klett P."/>
            <person name="Fourrey C."/>
            <person name="Feussner I."/>
            <person name="Gay G."/>
            <person name="Grimwood J."/>
            <person name="Hoegger P.J."/>
            <person name="Jain P."/>
            <person name="Kilaru S."/>
            <person name="Labbe J."/>
            <person name="Lin Y.C."/>
            <person name="Legue V."/>
            <person name="Le Tacon F."/>
            <person name="Marmeisse R."/>
            <person name="Melayah D."/>
            <person name="Montanini B."/>
            <person name="Muratet M."/>
            <person name="Nehls U."/>
            <person name="Niculita-Hirzel H."/>
            <person name="Oudot-Le Secq M.P."/>
            <person name="Peter M."/>
            <person name="Quesneville H."/>
            <person name="Rajashekar B."/>
            <person name="Reich M."/>
            <person name="Rouhier N."/>
            <person name="Schmutz J."/>
            <person name="Yin T."/>
            <person name="Chalot M."/>
            <person name="Henrissat B."/>
            <person name="Kuees U."/>
            <person name="Lucas S."/>
            <person name="Van de Peer Y."/>
            <person name="Podila G.K."/>
            <person name="Polle A."/>
            <person name="Pukkila P.J."/>
            <person name="Richardson P.M."/>
            <person name="Rouze P."/>
            <person name="Sanders I.R."/>
            <person name="Stajich J.E."/>
            <person name="Tunlid A."/>
            <person name="Tuskan G."/>
            <person name="Grigoriev I.V."/>
        </authorList>
    </citation>
    <scope>NUCLEOTIDE SEQUENCE [LARGE SCALE GENOMIC DNA]</scope>
    <source>
        <strain evidence="4">S238N-H82 / ATCC MYA-4686</strain>
    </source>
</reference>
<dbReference type="HOGENOM" id="CLU_017366_2_1_1"/>
<dbReference type="InterPro" id="IPR038921">
    <property type="entry name" value="YOR389W-like"/>
</dbReference>